<comment type="caution">
    <text evidence="1">The sequence shown here is derived from an EMBL/GenBank/DDBJ whole genome shotgun (WGS) entry which is preliminary data.</text>
</comment>
<evidence type="ECO:0000313" key="1">
    <source>
        <dbReference type="EMBL" id="GAA3144730.1"/>
    </source>
</evidence>
<dbReference type="Proteomes" id="UP001500320">
    <property type="component" value="Unassembled WGS sequence"/>
</dbReference>
<keyword evidence="2" id="KW-1185">Reference proteome</keyword>
<reference evidence="2" key="1">
    <citation type="journal article" date="2019" name="Int. J. Syst. Evol. Microbiol.">
        <title>The Global Catalogue of Microorganisms (GCM) 10K type strain sequencing project: providing services to taxonomists for standard genome sequencing and annotation.</title>
        <authorList>
            <consortium name="The Broad Institute Genomics Platform"/>
            <consortium name="The Broad Institute Genome Sequencing Center for Infectious Disease"/>
            <person name="Wu L."/>
            <person name="Ma J."/>
        </authorList>
    </citation>
    <scope>NUCLEOTIDE SEQUENCE [LARGE SCALE GENOMIC DNA]</scope>
    <source>
        <strain evidence="2">JCM 9373</strain>
    </source>
</reference>
<organism evidence="1 2">
    <name type="scientific">Planomonospora alba</name>
    <dbReference type="NCBI Taxonomy" id="161354"/>
    <lineage>
        <taxon>Bacteria</taxon>
        <taxon>Bacillati</taxon>
        <taxon>Actinomycetota</taxon>
        <taxon>Actinomycetes</taxon>
        <taxon>Streptosporangiales</taxon>
        <taxon>Streptosporangiaceae</taxon>
        <taxon>Planomonospora</taxon>
    </lineage>
</organism>
<sequence length="68" mass="7843">MPAGPYSLDALAARRISPHPAAYRDRAAYVEDFWLWWALRRDGWLTRAEQHAVTDVLAEHLNVQGRRA</sequence>
<name>A0ABP6NEL3_9ACTN</name>
<dbReference type="RefSeq" id="WP_344861650.1">
    <property type="nucleotide sequence ID" value="NZ_BAAAUT010000031.1"/>
</dbReference>
<dbReference type="EMBL" id="BAAAUT010000031">
    <property type="protein sequence ID" value="GAA3144730.1"/>
    <property type="molecule type" value="Genomic_DNA"/>
</dbReference>
<protein>
    <submittedName>
        <fullName evidence="1">Uncharacterized protein</fullName>
    </submittedName>
</protein>
<proteinExistence type="predicted"/>
<evidence type="ECO:0000313" key="2">
    <source>
        <dbReference type="Proteomes" id="UP001500320"/>
    </source>
</evidence>
<accession>A0ABP6NEL3</accession>
<gene>
    <name evidence="1" type="ORF">GCM10010466_39790</name>
</gene>